<feature type="modified residue" description="4-aspartylphosphate" evidence="4">
    <location>
        <position position="62"/>
    </location>
</feature>
<dbReference type="SMART" id="SM00448">
    <property type="entry name" value="REC"/>
    <property type="match status" value="1"/>
</dbReference>
<dbReference type="InterPro" id="IPR011006">
    <property type="entry name" value="CheY-like_superfamily"/>
</dbReference>
<evidence type="ECO:0000256" key="5">
    <source>
        <dbReference type="SAM" id="MobiDB-lite"/>
    </source>
</evidence>
<evidence type="ECO:0000256" key="4">
    <source>
        <dbReference type="PROSITE-ProRule" id="PRU00169"/>
    </source>
</evidence>
<name>A0ABW2BMN7_9HYPH</name>
<organism evidence="7 8">
    <name type="scientific">Methylobacterium komagatae</name>
    <dbReference type="NCBI Taxonomy" id="374425"/>
    <lineage>
        <taxon>Bacteria</taxon>
        <taxon>Pseudomonadati</taxon>
        <taxon>Pseudomonadota</taxon>
        <taxon>Alphaproteobacteria</taxon>
        <taxon>Hyphomicrobiales</taxon>
        <taxon>Methylobacteriaceae</taxon>
        <taxon>Methylobacterium</taxon>
    </lineage>
</organism>
<evidence type="ECO:0000256" key="2">
    <source>
        <dbReference type="ARBA" id="ARBA00023015"/>
    </source>
</evidence>
<keyword evidence="3" id="KW-0804">Transcription</keyword>
<dbReference type="PROSITE" id="PS50110">
    <property type="entry name" value="RESPONSE_REGULATORY"/>
    <property type="match status" value="1"/>
</dbReference>
<feature type="region of interest" description="Disordered" evidence="5">
    <location>
        <begin position="122"/>
        <end position="143"/>
    </location>
</feature>
<dbReference type="InterPro" id="IPR001789">
    <property type="entry name" value="Sig_transdc_resp-reg_receiver"/>
</dbReference>
<dbReference type="SUPFAM" id="SSF52172">
    <property type="entry name" value="CheY-like"/>
    <property type="match status" value="1"/>
</dbReference>
<keyword evidence="1 4" id="KW-0597">Phosphoprotein</keyword>
<evidence type="ECO:0000256" key="1">
    <source>
        <dbReference type="ARBA" id="ARBA00022553"/>
    </source>
</evidence>
<dbReference type="Proteomes" id="UP001596292">
    <property type="component" value="Unassembled WGS sequence"/>
</dbReference>
<feature type="compositionally biased region" description="Basic and acidic residues" evidence="5">
    <location>
        <begin position="122"/>
        <end position="135"/>
    </location>
</feature>
<keyword evidence="2" id="KW-0805">Transcription regulation</keyword>
<dbReference type="RefSeq" id="WP_378970704.1">
    <property type="nucleotide sequence ID" value="NZ_JBHSWN010000001.1"/>
</dbReference>
<evidence type="ECO:0000313" key="7">
    <source>
        <dbReference type="EMBL" id="MFC6790661.1"/>
    </source>
</evidence>
<comment type="caution">
    <text evidence="7">The sequence shown here is derived from an EMBL/GenBank/DDBJ whole genome shotgun (WGS) entry which is preliminary data.</text>
</comment>
<gene>
    <name evidence="7" type="ORF">ACFQE0_14195</name>
</gene>
<dbReference type="PANTHER" id="PTHR44591">
    <property type="entry name" value="STRESS RESPONSE REGULATOR PROTEIN 1"/>
    <property type="match status" value="1"/>
</dbReference>
<dbReference type="PANTHER" id="PTHR44591:SF3">
    <property type="entry name" value="RESPONSE REGULATORY DOMAIN-CONTAINING PROTEIN"/>
    <property type="match status" value="1"/>
</dbReference>
<accession>A0ABW2BMN7</accession>
<evidence type="ECO:0000259" key="6">
    <source>
        <dbReference type="PROSITE" id="PS50110"/>
    </source>
</evidence>
<proteinExistence type="predicted"/>
<dbReference type="InterPro" id="IPR050595">
    <property type="entry name" value="Bact_response_regulator"/>
</dbReference>
<dbReference type="Gene3D" id="3.40.50.2300">
    <property type="match status" value="1"/>
</dbReference>
<dbReference type="EMBL" id="JBHSWN010000001">
    <property type="protein sequence ID" value="MFC6790661.1"/>
    <property type="molecule type" value="Genomic_DNA"/>
</dbReference>
<evidence type="ECO:0000256" key="3">
    <source>
        <dbReference type="ARBA" id="ARBA00023163"/>
    </source>
</evidence>
<evidence type="ECO:0000313" key="8">
    <source>
        <dbReference type="Proteomes" id="UP001596292"/>
    </source>
</evidence>
<sequence>MAHPTPSSSPCALVVDDDPFIRMDALDILENAGFDTMEAAHADAALKLLQERHTDLSLLFTDVHMPGEMDGFALARYAANRWPHISIVVASGEAKPAPGDLPDSAHFIAKPFSAQIVHDHLNSVLPEDRKPEPLRKARRPSPR</sequence>
<reference evidence="8" key="1">
    <citation type="journal article" date="2019" name="Int. J. Syst. Evol. Microbiol.">
        <title>The Global Catalogue of Microorganisms (GCM) 10K type strain sequencing project: providing services to taxonomists for standard genome sequencing and annotation.</title>
        <authorList>
            <consortium name="The Broad Institute Genomics Platform"/>
            <consortium name="The Broad Institute Genome Sequencing Center for Infectious Disease"/>
            <person name="Wu L."/>
            <person name="Ma J."/>
        </authorList>
    </citation>
    <scope>NUCLEOTIDE SEQUENCE [LARGE SCALE GENOMIC DNA]</scope>
    <source>
        <strain evidence="8">CCUG 48316</strain>
    </source>
</reference>
<feature type="domain" description="Response regulatory" evidence="6">
    <location>
        <begin position="11"/>
        <end position="125"/>
    </location>
</feature>
<dbReference type="Pfam" id="PF00072">
    <property type="entry name" value="Response_reg"/>
    <property type="match status" value="1"/>
</dbReference>
<keyword evidence="8" id="KW-1185">Reference proteome</keyword>
<protein>
    <submittedName>
        <fullName evidence="7">Response regulator</fullName>
    </submittedName>
</protein>